<proteinExistence type="predicted"/>
<protein>
    <submittedName>
        <fullName evidence="1">Uncharacterized protein</fullName>
    </submittedName>
</protein>
<organism evidence="1 2">
    <name type="scientific">Dendrobium nobile</name>
    <name type="common">Orchid</name>
    <dbReference type="NCBI Taxonomy" id="94219"/>
    <lineage>
        <taxon>Eukaryota</taxon>
        <taxon>Viridiplantae</taxon>
        <taxon>Streptophyta</taxon>
        <taxon>Embryophyta</taxon>
        <taxon>Tracheophyta</taxon>
        <taxon>Spermatophyta</taxon>
        <taxon>Magnoliopsida</taxon>
        <taxon>Liliopsida</taxon>
        <taxon>Asparagales</taxon>
        <taxon>Orchidaceae</taxon>
        <taxon>Epidendroideae</taxon>
        <taxon>Malaxideae</taxon>
        <taxon>Dendrobiinae</taxon>
        <taxon>Dendrobium</taxon>
    </lineage>
</organism>
<name>A0A8T3AE94_DENNO</name>
<evidence type="ECO:0000313" key="1">
    <source>
        <dbReference type="EMBL" id="KAI0494697.1"/>
    </source>
</evidence>
<keyword evidence="2" id="KW-1185">Reference proteome</keyword>
<evidence type="ECO:0000313" key="2">
    <source>
        <dbReference type="Proteomes" id="UP000829196"/>
    </source>
</evidence>
<dbReference type="EMBL" id="JAGYWB010000017">
    <property type="protein sequence ID" value="KAI0494697.1"/>
    <property type="molecule type" value="Genomic_DNA"/>
</dbReference>
<sequence length="55" mass="6458">METVAVVSVNLPLFSSFFLRNYFRQNFASPPFPLKKTNFYFHGLVKYFPKNPGRP</sequence>
<comment type="caution">
    <text evidence="1">The sequence shown here is derived from an EMBL/GenBank/DDBJ whole genome shotgun (WGS) entry which is preliminary data.</text>
</comment>
<reference evidence="1" key="1">
    <citation type="journal article" date="2022" name="Front. Genet.">
        <title>Chromosome-Scale Assembly of the Dendrobium nobile Genome Provides Insights Into the Molecular Mechanism of the Biosynthesis of the Medicinal Active Ingredient of Dendrobium.</title>
        <authorList>
            <person name="Xu Q."/>
            <person name="Niu S.-C."/>
            <person name="Li K.-L."/>
            <person name="Zheng P.-J."/>
            <person name="Zhang X.-J."/>
            <person name="Jia Y."/>
            <person name="Liu Y."/>
            <person name="Niu Y.-X."/>
            <person name="Yu L.-H."/>
            <person name="Chen D.-F."/>
            <person name="Zhang G.-Q."/>
        </authorList>
    </citation>
    <scope>NUCLEOTIDE SEQUENCE</scope>
    <source>
        <tissue evidence="1">Leaf</tissue>
    </source>
</reference>
<dbReference type="Proteomes" id="UP000829196">
    <property type="component" value="Unassembled WGS sequence"/>
</dbReference>
<accession>A0A8T3AE94</accession>
<dbReference type="AlphaFoldDB" id="A0A8T3AE94"/>
<gene>
    <name evidence="1" type="ORF">KFK09_024840</name>
</gene>